<feature type="transmembrane region" description="Helical" evidence="1">
    <location>
        <begin position="163"/>
        <end position="180"/>
    </location>
</feature>
<gene>
    <name evidence="3" type="ORF">EJ104_06745</name>
</gene>
<dbReference type="RefSeq" id="WP_126351998.1">
    <property type="nucleotide sequence ID" value="NZ_CP086380.1"/>
</dbReference>
<dbReference type="EMBL" id="RXPE01000011">
    <property type="protein sequence ID" value="RTR27253.1"/>
    <property type="molecule type" value="Genomic_DNA"/>
</dbReference>
<evidence type="ECO:0000313" key="3">
    <source>
        <dbReference type="EMBL" id="RTR27253.1"/>
    </source>
</evidence>
<feature type="transmembrane region" description="Helical" evidence="1">
    <location>
        <begin position="347"/>
        <end position="368"/>
    </location>
</feature>
<feature type="transmembrane region" description="Helical" evidence="1">
    <location>
        <begin position="243"/>
        <end position="261"/>
    </location>
</feature>
<dbReference type="Proteomes" id="UP000277766">
    <property type="component" value="Unassembled WGS sequence"/>
</dbReference>
<feature type="transmembrane region" description="Helical" evidence="1">
    <location>
        <begin position="115"/>
        <end position="142"/>
    </location>
</feature>
<comment type="caution">
    <text evidence="3">The sequence shown here is derived from an EMBL/GenBank/DDBJ whole genome shotgun (WGS) entry which is preliminary data.</text>
</comment>
<feature type="transmembrane region" description="Helical" evidence="1">
    <location>
        <begin position="281"/>
        <end position="302"/>
    </location>
</feature>
<protein>
    <submittedName>
        <fullName evidence="3">DUF4129 domain-containing protein</fullName>
    </submittedName>
</protein>
<keyword evidence="1" id="KW-1133">Transmembrane helix</keyword>
<dbReference type="AlphaFoldDB" id="A0A431VVL8"/>
<evidence type="ECO:0000259" key="2">
    <source>
        <dbReference type="Pfam" id="PF13559"/>
    </source>
</evidence>
<keyword evidence="1" id="KW-0472">Membrane</keyword>
<name>A0A431VVL8_9DEIO</name>
<accession>A0A431VVL8</accession>
<feature type="domain" description="Protein-glutamine gamma-glutamyltransferase-like C-terminal" evidence="2">
    <location>
        <begin position="406"/>
        <end position="472"/>
    </location>
</feature>
<reference evidence="3 4" key="1">
    <citation type="submission" date="2018-12" db="EMBL/GenBank/DDBJ databases">
        <title>Deinococcus radiophilus ATCC 27603 genome sequencing and assembly.</title>
        <authorList>
            <person name="Maclea K.S."/>
            <person name="Maynard C.R."/>
        </authorList>
    </citation>
    <scope>NUCLEOTIDE SEQUENCE [LARGE SCALE GENOMIC DNA]</scope>
    <source>
        <strain evidence="3 4">ATCC 27603</strain>
    </source>
</reference>
<keyword evidence="1" id="KW-0812">Transmembrane</keyword>
<proteinExistence type="predicted"/>
<dbReference type="OrthoDB" id="59693at2"/>
<sequence>MTDNSPGLKAALGDWRALAYAALPLVMAAMLPPLALLSLMAVFALTTHEKYSKHRVNLSLLVVALNLIGTLWLALQNGDQRYAVASFFVVVAQLAATLLVIQAAERVEEQRGQGWLWLLPLVLLAPHPLTLVGLGAASLLRFSPDDRALSGRWQGGRQLGRGWTWLAGALALALTLSLVLPQNSLWTQARTYMGTVQEVAVVDTSGRPVQQKDVEGYYGQPASRSGEVRGAPPFGGLNSVADGLLNLLSVVMMLAICMLAAQRLMHELRRPGGPRRWPEMVPLLAALAVPLTLLALMLAAQFDIMDITVLDGKPNAEGSPTGEAALDPAPDTEPASPTWQRYLVGNAVFLIPGVMLLTALLAMMWHVWTRRYQRDYISEVDTVEAEQSLPTSAPQDTAPRHRVRVAYAQVETHLRGLGLSRASHETPAEYLRRAAQQWPGLAAPLATLGAAYGPVRYGGGVSSVEADQAEQSAQVVLASDKPRI</sequence>
<dbReference type="Pfam" id="PF13559">
    <property type="entry name" value="DUF4129"/>
    <property type="match status" value="1"/>
</dbReference>
<feature type="transmembrane region" description="Helical" evidence="1">
    <location>
        <begin position="21"/>
        <end position="44"/>
    </location>
</feature>
<feature type="transmembrane region" description="Helical" evidence="1">
    <location>
        <begin position="56"/>
        <end position="75"/>
    </location>
</feature>
<evidence type="ECO:0000256" key="1">
    <source>
        <dbReference type="SAM" id="Phobius"/>
    </source>
</evidence>
<feature type="transmembrane region" description="Helical" evidence="1">
    <location>
        <begin position="82"/>
        <end position="103"/>
    </location>
</feature>
<keyword evidence="4" id="KW-1185">Reference proteome</keyword>
<evidence type="ECO:0000313" key="4">
    <source>
        <dbReference type="Proteomes" id="UP000277766"/>
    </source>
</evidence>
<organism evidence="3 4">
    <name type="scientific">Deinococcus radiophilus</name>
    <dbReference type="NCBI Taxonomy" id="32062"/>
    <lineage>
        <taxon>Bacteria</taxon>
        <taxon>Thermotogati</taxon>
        <taxon>Deinococcota</taxon>
        <taxon>Deinococci</taxon>
        <taxon>Deinococcales</taxon>
        <taxon>Deinococcaceae</taxon>
        <taxon>Deinococcus</taxon>
    </lineage>
</organism>
<dbReference type="InterPro" id="IPR025403">
    <property type="entry name" value="TgpA-like_C"/>
</dbReference>